<comment type="subunit">
    <text evidence="2">Heterodimer of an alpha and a beta chain.</text>
</comment>
<dbReference type="SUPFAM" id="SSF47729">
    <property type="entry name" value="IHF-like DNA-binding proteins"/>
    <property type="match status" value="1"/>
</dbReference>
<dbReference type="Pfam" id="PF00216">
    <property type="entry name" value="Bac_DNA_binding"/>
    <property type="match status" value="1"/>
</dbReference>
<evidence type="ECO:0000313" key="4">
    <source>
        <dbReference type="EMBL" id="PYB79665.1"/>
    </source>
</evidence>
<evidence type="ECO:0000313" key="5">
    <source>
        <dbReference type="Proteomes" id="UP000247620"/>
    </source>
</evidence>
<dbReference type="InterPro" id="IPR010992">
    <property type="entry name" value="IHF-like_DNA-bd_dom_sf"/>
</dbReference>
<dbReference type="GO" id="GO:0030527">
    <property type="term" value="F:structural constituent of chromatin"/>
    <property type="evidence" value="ECO:0007669"/>
    <property type="project" value="InterPro"/>
</dbReference>
<proteinExistence type="inferred from homology"/>
<protein>
    <recommendedName>
        <fullName evidence="6">DNA-binding protein</fullName>
    </recommendedName>
</protein>
<dbReference type="InterPro" id="IPR000119">
    <property type="entry name" value="Hist_DNA-bd"/>
</dbReference>
<keyword evidence="3" id="KW-0238">DNA-binding</keyword>
<gene>
    <name evidence="4" type="ORF">DMX07_16610</name>
</gene>
<name>A0A2V4HSI7_9PSED</name>
<accession>A0A2V4HSI7</accession>
<comment type="similarity">
    <text evidence="1">Belongs to the bacterial histone-like protein family.</text>
</comment>
<dbReference type="Proteomes" id="UP000247620">
    <property type="component" value="Unassembled WGS sequence"/>
</dbReference>
<dbReference type="Gene3D" id="4.10.520.10">
    <property type="entry name" value="IHF-like DNA-binding proteins"/>
    <property type="match status" value="1"/>
</dbReference>
<evidence type="ECO:0000256" key="2">
    <source>
        <dbReference type="ARBA" id="ARBA00011870"/>
    </source>
</evidence>
<dbReference type="AlphaFoldDB" id="A0A2V4HSI7"/>
<sequence length="79" mass="8403">MNKAQLIRAVAKNTGISVAKAGHVVEAFMKSVIQAYEDGDDTGFSGIGSFSTESAIQAESMCGFEEPAVDTNHLKATWH</sequence>
<evidence type="ECO:0000256" key="1">
    <source>
        <dbReference type="ARBA" id="ARBA00010529"/>
    </source>
</evidence>
<comment type="caution">
    <text evidence="4">The sequence shown here is derived from an EMBL/GenBank/DDBJ whole genome shotgun (WGS) entry which is preliminary data.</text>
</comment>
<reference evidence="4 5" key="1">
    <citation type="submission" date="2018-06" db="EMBL/GenBank/DDBJ databases">
        <title>Pseudomonas diversity within urban Lake Michigan freshwaters.</title>
        <authorList>
            <person name="Batrich M."/>
            <person name="Hatzopoulos T."/>
            <person name="Putonti C."/>
        </authorList>
    </citation>
    <scope>NUCLEOTIDE SEQUENCE [LARGE SCALE GENOMIC DNA]</scope>
    <source>
        <strain evidence="4 5">LBp-160603</strain>
    </source>
</reference>
<evidence type="ECO:0000256" key="3">
    <source>
        <dbReference type="ARBA" id="ARBA00023125"/>
    </source>
</evidence>
<evidence type="ECO:0008006" key="6">
    <source>
        <dbReference type="Google" id="ProtNLM"/>
    </source>
</evidence>
<dbReference type="EMBL" id="QJRO01000011">
    <property type="protein sequence ID" value="PYB79665.1"/>
    <property type="molecule type" value="Genomic_DNA"/>
</dbReference>
<dbReference type="GO" id="GO:0003677">
    <property type="term" value="F:DNA binding"/>
    <property type="evidence" value="ECO:0007669"/>
    <property type="project" value="UniProtKB-KW"/>
</dbReference>
<organism evidence="4 5">
    <name type="scientific">Pseudomonas soli</name>
    <dbReference type="NCBI Taxonomy" id="1306993"/>
    <lineage>
        <taxon>Bacteria</taxon>
        <taxon>Pseudomonadati</taxon>
        <taxon>Pseudomonadota</taxon>
        <taxon>Gammaproteobacteria</taxon>
        <taxon>Pseudomonadales</taxon>
        <taxon>Pseudomonadaceae</taxon>
        <taxon>Pseudomonas</taxon>
    </lineage>
</organism>
<dbReference type="RefSeq" id="WP_110701509.1">
    <property type="nucleotide sequence ID" value="NZ_QJRO01000011.1"/>
</dbReference>